<proteinExistence type="inferred from homology"/>
<evidence type="ECO:0000256" key="5">
    <source>
        <dbReference type="ARBA" id="ARBA00022801"/>
    </source>
</evidence>
<protein>
    <recommendedName>
        <fullName evidence="13">Peptidase metallopeptidase domain-containing protein</fullName>
    </recommendedName>
</protein>
<feature type="binding site" evidence="11">
    <location>
        <position position="220"/>
    </location>
    <ligand>
        <name>Zn(2+)</name>
        <dbReference type="ChEBI" id="CHEBI:29105"/>
        <label>1</label>
    </ligand>
</feature>
<keyword evidence="5" id="KW-0378">Hydrolase</keyword>
<organism evidence="14 15">
    <name type="scientific">Castilleja foliolosa</name>
    <dbReference type="NCBI Taxonomy" id="1961234"/>
    <lineage>
        <taxon>Eukaryota</taxon>
        <taxon>Viridiplantae</taxon>
        <taxon>Streptophyta</taxon>
        <taxon>Embryophyta</taxon>
        <taxon>Tracheophyta</taxon>
        <taxon>Spermatophyta</taxon>
        <taxon>Magnoliopsida</taxon>
        <taxon>eudicotyledons</taxon>
        <taxon>Gunneridae</taxon>
        <taxon>Pentapetalae</taxon>
        <taxon>asterids</taxon>
        <taxon>lamiids</taxon>
        <taxon>Lamiales</taxon>
        <taxon>Orobanchaceae</taxon>
        <taxon>Pedicularideae</taxon>
        <taxon>Castillejinae</taxon>
        <taxon>Castilleja</taxon>
    </lineage>
</organism>
<dbReference type="Proteomes" id="UP001632038">
    <property type="component" value="Unassembled WGS sequence"/>
</dbReference>
<keyword evidence="7" id="KW-0482">Metalloprotease</keyword>
<keyword evidence="2" id="KW-0645">Protease</keyword>
<keyword evidence="3 11" id="KW-0479">Metal-binding</keyword>
<dbReference type="InterPro" id="IPR036365">
    <property type="entry name" value="PGBD-like_sf"/>
</dbReference>
<keyword evidence="9" id="KW-0325">Glycoprotein</keyword>
<feature type="binding site" evidence="11">
    <location>
        <position position="277"/>
    </location>
    <ligand>
        <name>Zn(2+)</name>
        <dbReference type="ChEBI" id="CHEBI:29105"/>
        <label>2</label>
        <note>catalytic</note>
    </ligand>
</feature>
<feature type="binding site" evidence="11">
    <location>
        <position position="235"/>
    </location>
    <ligand>
        <name>Zn(2+)</name>
        <dbReference type="ChEBI" id="CHEBI:29105"/>
        <label>1</label>
    </ligand>
</feature>
<comment type="caution">
    <text evidence="14">The sequence shown here is derived from an EMBL/GenBank/DDBJ whole genome shotgun (WGS) entry which is preliminary data.</text>
</comment>
<evidence type="ECO:0000256" key="9">
    <source>
        <dbReference type="ARBA" id="ARBA00023180"/>
    </source>
</evidence>
<dbReference type="InterPro" id="IPR001818">
    <property type="entry name" value="Pept_M10_metallopeptidase"/>
</dbReference>
<dbReference type="PRINTS" id="PR00138">
    <property type="entry name" value="MATRIXIN"/>
</dbReference>
<feature type="binding site" evidence="11">
    <location>
        <position position="228"/>
    </location>
    <ligand>
        <name>Ca(2+)</name>
        <dbReference type="ChEBI" id="CHEBI:29108"/>
        <label>3</label>
    </ligand>
</feature>
<dbReference type="InterPro" id="IPR021190">
    <property type="entry name" value="Pept_M10A"/>
</dbReference>
<evidence type="ECO:0000256" key="10">
    <source>
        <dbReference type="PIRSR" id="PIRSR621190-1"/>
    </source>
</evidence>
<keyword evidence="6 11" id="KW-0862">Zinc</keyword>
<comment type="similarity">
    <text evidence="1">Belongs to the peptidase M10A family. Matrix metalloproteinases (MMPs) subfamily.</text>
</comment>
<dbReference type="GO" id="GO:0004222">
    <property type="term" value="F:metalloendopeptidase activity"/>
    <property type="evidence" value="ECO:0007669"/>
    <property type="project" value="UniProtKB-ARBA"/>
</dbReference>
<feature type="signal peptide" evidence="12">
    <location>
        <begin position="1"/>
        <end position="20"/>
    </location>
</feature>
<gene>
    <name evidence="14" type="ORF">CASFOL_005831</name>
</gene>
<feature type="binding site" evidence="11">
    <location>
        <position position="250"/>
    </location>
    <ligand>
        <name>Ca(2+)</name>
        <dbReference type="ChEBI" id="CHEBI:29108"/>
        <label>1</label>
    </ligand>
</feature>
<dbReference type="PANTHER" id="PTHR10201">
    <property type="entry name" value="MATRIX METALLOPROTEINASE"/>
    <property type="match status" value="1"/>
</dbReference>
<dbReference type="PANTHER" id="PTHR10201:SF321">
    <property type="entry name" value="METALLOENDOPROTEINASE 4-MMP"/>
    <property type="match status" value="1"/>
</dbReference>
<comment type="cofactor">
    <cofactor evidence="11">
        <name>Zn(2+)</name>
        <dbReference type="ChEBI" id="CHEBI:29105"/>
    </cofactor>
    <text evidence="11">Binds 2 Zn(2+) ions per subunit.</text>
</comment>
<dbReference type="SUPFAM" id="SSF47090">
    <property type="entry name" value="PGBD-like"/>
    <property type="match status" value="1"/>
</dbReference>
<evidence type="ECO:0000313" key="15">
    <source>
        <dbReference type="Proteomes" id="UP001632038"/>
    </source>
</evidence>
<evidence type="ECO:0000256" key="6">
    <source>
        <dbReference type="ARBA" id="ARBA00022833"/>
    </source>
</evidence>
<comment type="cofactor">
    <cofactor evidence="11">
        <name>Ca(2+)</name>
        <dbReference type="ChEBI" id="CHEBI:29108"/>
    </cofactor>
    <text evidence="11">Can bind about 5 Ca(2+) ions per subunit.</text>
</comment>
<evidence type="ECO:0000313" key="14">
    <source>
        <dbReference type="EMBL" id="KAL3649428.1"/>
    </source>
</evidence>
<accession>A0ABD3E4Y5</accession>
<evidence type="ECO:0000256" key="4">
    <source>
        <dbReference type="ARBA" id="ARBA00022729"/>
    </source>
</evidence>
<evidence type="ECO:0000256" key="12">
    <source>
        <dbReference type="SAM" id="SignalP"/>
    </source>
</evidence>
<feature type="binding site" evidence="11">
    <location>
        <position position="245"/>
    </location>
    <ligand>
        <name>Zn(2+)</name>
        <dbReference type="ChEBI" id="CHEBI:29105"/>
        <label>1</label>
    </ligand>
</feature>
<dbReference type="InterPro" id="IPR024079">
    <property type="entry name" value="MetalloPept_cat_dom_sf"/>
</dbReference>
<dbReference type="Pfam" id="PF01471">
    <property type="entry name" value="PG_binding_1"/>
    <property type="match status" value="1"/>
</dbReference>
<keyword evidence="4 12" id="KW-0732">Signal</keyword>
<keyword evidence="8" id="KW-0865">Zymogen</keyword>
<dbReference type="SUPFAM" id="SSF55486">
    <property type="entry name" value="Metalloproteases ('zincins'), catalytic domain"/>
    <property type="match status" value="1"/>
</dbReference>
<dbReference type="InterPro" id="IPR033739">
    <property type="entry name" value="M10A_MMP"/>
</dbReference>
<feature type="binding site" evidence="11">
    <location>
        <position position="273"/>
    </location>
    <ligand>
        <name>Zn(2+)</name>
        <dbReference type="ChEBI" id="CHEBI:29105"/>
        <label>2</label>
        <note>catalytic</note>
    </ligand>
</feature>
<evidence type="ECO:0000256" key="1">
    <source>
        <dbReference type="ARBA" id="ARBA00009614"/>
    </source>
</evidence>
<dbReference type="Gene3D" id="3.40.390.10">
    <property type="entry name" value="Collagenase (Catalytic Domain)"/>
    <property type="match status" value="1"/>
</dbReference>
<feature type="binding site" evidence="11">
    <location>
        <position position="222"/>
    </location>
    <ligand>
        <name>Zn(2+)</name>
        <dbReference type="ChEBI" id="CHEBI:29105"/>
        <label>1</label>
    </ligand>
</feature>
<feature type="active site" evidence="10">
    <location>
        <position position="274"/>
    </location>
</feature>
<dbReference type="SMART" id="SM00235">
    <property type="entry name" value="ZnMc"/>
    <property type="match status" value="1"/>
</dbReference>
<feature type="binding site" evidence="11">
    <location>
        <position position="283"/>
    </location>
    <ligand>
        <name>Zn(2+)</name>
        <dbReference type="ChEBI" id="CHEBI:29105"/>
        <label>2</label>
        <note>catalytic</note>
    </ligand>
</feature>
<feature type="binding site" evidence="11">
    <location>
        <position position="291"/>
    </location>
    <ligand>
        <name>Zn(2+)</name>
        <dbReference type="ChEBI" id="CHEBI:29105"/>
        <label>2</label>
        <note>catalytic</note>
    </ligand>
</feature>
<sequence>MSSFFSYIFLLFVLSPPCNNNNIHARTPIFAVNPNNISSTPQNHNNNSYTWHDFEKFEDASKGKLINGIFKLKKYFHKFGYLETEHITNSTDIFDSNLESAITRYQQRLGLRVTKKLDSNTLTEIMSPRCGVRDISSNTLKAGKKYAYFTSHPRWRRDIPMTLTYAFSPENLIASLSRDDLRGAIKRAFGHWAKVIPVTFVESDDYGFADIKIGFYAGDHGDGEAFDGVLGVLAHAFSPESGRFHLDAAETWAVDFEAETARNAVDLESVATHEIGHLLGLAHSGVKEAVMYPSLKPREKKVRLRVDDIRGVQSLYGSNPNFSLQGFSESDMSSSGGWSVAGEDGGLFYRVTYWVLVLVLWVCT</sequence>
<feature type="domain" description="Peptidase metallopeptidase" evidence="13">
    <location>
        <begin position="151"/>
        <end position="318"/>
    </location>
</feature>
<dbReference type="FunFam" id="3.40.390.10:FF:000018">
    <property type="entry name" value="Metalloendoproteinase 1"/>
    <property type="match status" value="1"/>
</dbReference>
<dbReference type="InterPro" id="IPR006026">
    <property type="entry name" value="Peptidase_Metallo"/>
</dbReference>
<feature type="binding site" evidence="11">
    <location>
        <position position="227"/>
    </location>
    <ligand>
        <name>Ca(2+)</name>
        <dbReference type="ChEBI" id="CHEBI:29108"/>
        <label>3</label>
    </ligand>
</feature>
<keyword evidence="11" id="KW-0106">Calcium</keyword>
<feature type="binding site" description="in inhibited form" evidence="11">
    <location>
        <position position="130"/>
    </location>
    <ligand>
        <name>Zn(2+)</name>
        <dbReference type="ChEBI" id="CHEBI:29105"/>
        <label>2</label>
        <note>catalytic</note>
    </ligand>
</feature>
<dbReference type="Pfam" id="PF00413">
    <property type="entry name" value="Peptidase_M10"/>
    <property type="match status" value="1"/>
</dbReference>
<feature type="binding site" evidence="11">
    <location>
        <position position="247"/>
    </location>
    <ligand>
        <name>Ca(2+)</name>
        <dbReference type="ChEBI" id="CHEBI:29108"/>
        <label>3</label>
    </ligand>
</feature>
<dbReference type="InterPro" id="IPR002477">
    <property type="entry name" value="Peptidoglycan-bd-like"/>
</dbReference>
<dbReference type="EMBL" id="JAVIJP010000007">
    <property type="protein sequence ID" value="KAL3649428.1"/>
    <property type="molecule type" value="Genomic_DNA"/>
</dbReference>
<reference evidence="15" key="1">
    <citation type="journal article" date="2024" name="IScience">
        <title>Strigolactones Initiate the Formation of Haustorium-like Structures in Castilleja.</title>
        <authorList>
            <person name="Buerger M."/>
            <person name="Peterson D."/>
            <person name="Chory J."/>
        </authorList>
    </citation>
    <scope>NUCLEOTIDE SEQUENCE [LARGE SCALE GENOMIC DNA]</scope>
</reference>
<evidence type="ECO:0000256" key="11">
    <source>
        <dbReference type="PIRSR" id="PIRSR621190-2"/>
    </source>
</evidence>
<evidence type="ECO:0000256" key="2">
    <source>
        <dbReference type="ARBA" id="ARBA00022670"/>
    </source>
</evidence>
<dbReference type="GO" id="GO:0046872">
    <property type="term" value="F:metal ion binding"/>
    <property type="evidence" value="ECO:0007669"/>
    <property type="project" value="UniProtKB-KW"/>
</dbReference>
<dbReference type="CDD" id="cd04278">
    <property type="entry name" value="ZnMc_MMP"/>
    <property type="match status" value="1"/>
</dbReference>
<name>A0ABD3E4Y5_9LAMI</name>
<feature type="chain" id="PRO_5044753362" description="Peptidase metallopeptidase domain-containing protein" evidence="12">
    <location>
        <begin position="21"/>
        <end position="364"/>
    </location>
</feature>
<evidence type="ECO:0000259" key="13">
    <source>
        <dbReference type="SMART" id="SM00235"/>
    </source>
</evidence>
<feature type="binding site" evidence="11">
    <location>
        <position position="250"/>
    </location>
    <ligand>
        <name>Ca(2+)</name>
        <dbReference type="ChEBI" id="CHEBI:29108"/>
        <label>3</label>
    </ligand>
</feature>
<feature type="binding site" evidence="11">
    <location>
        <position position="210"/>
    </location>
    <ligand>
        <name>Ca(2+)</name>
        <dbReference type="ChEBI" id="CHEBI:29108"/>
        <label>2</label>
    </ligand>
</feature>
<evidence type="ECO:0000256" key="7">
    <source>
        <dbReference type="ARBA" id="ARBA00023049"/>
    </source>
</evidence>
<dbReference type="GO" id="GO:0006508">
    <property type="term" value="P:proteolysis"/>
    <property type="evidence" value="ECO:0007669"/>
    <property type="project" value="UniProtKB-KW"/>
</dbReference>
<keyword evidence="15" id="KW-1185">Reference proteome</keyword>
<dbReference type="AlphaFoldDB" id="A0ABD3E4Y5"/>
<evidence type="ECO:0000256" key="8">
    <source>
        <dbReference type="ARBA" id="ARBA00023145"/>
    </source>
</evidence>
<evidence type="ECO:0000256" key="3">
    <source>
        <dbReference type="ARBA" id="ARBA00022723"/>
    </source>
</evidence>